<keyword evidence="2" id="KW-1185">Reference proteome</keyword>
<reference evidence="1 2" key="1">
    <citation type="journal article" date="2007" name="Nature">
        <title>Evolution of genes and genomes on the Drosophila phylogeny.</title>
        <authorList>
            <consortium name="Drosophila 12 Genomes Consortium"/>
            <person name="Clark A.G."/>
            <person name="Eisen M.B."/>
            <person name="Smith D.R."/>
            <person name="Bergman C.M."/>
            <person name="Oliver B."/>
            <person name="Markow T.A."/>
            <person name="Kaufman T.C."/>
            <person name="Kellis M."/>
            <person name="Gelbart W."/>
            <person name="Iyer V.N."/>
            <person name="Pollard D.A."/>
            <person name="Sackton T.B."/>
            <person name="Larracuente A.M."/>
            <person name="Singh N.D."/>
            <person name="Abad J.P."/>
            <person name="Abt D.N."/>
            <person name="Adryan B."/>
            <person name="Aguade M."/>
            <person name="Akashi H."/>
            <person name="Anderson W.W."/>
            <person name="Aquadro C.F."/>
            <person name="Ardell D.H."/>
            <person name="Arguello R."/>
            <person name="Artieri C.G."/>
            <person name="Barbash D.A."/>
            <person name="Barker D."/>
            <person name="Barsanti P."/>
            <person name="Batterham P."/>
            <person name="Batzoglou S."/>
            <person name="Begun D."/>
            <person name="Bhutkar A."/>
            <person name="Blanco E."/>
            <person name="Bosak S.A."/>
            <person name="Bradley R.K."/>
            <person name="Brand A.D."/>
            <person name="Brent M.R."/>
            <person name="Brooks A.N."/>
            <person name="Brown R.H."/>
            <person name="Butlin R.K."/>
            <person name="Caggese C."/>
            <person name="Calvi B.R."/>
            <person name="Bernardo de Carvalho A."/>
            <person name="Caspi A."/>
            <person name="Castrezana S."/>
            <person name="Celniker S.E."/>
            <person name="Chang J.L."/>
            <person name="Chapple C."/>
            <person name="Chatterji S."/>
            <person name="Chinwalla A."/>
            <person name="Civetta A."/>
            <person name="Clifton S.W."/>
            <person name="Comeron J.M."/>
            <person name="Costello J.C."/>
            <person name="Coyne J.A."/>
            <person name="Daub J."/>
            <person name="David R.G."/>
            <person name="Delcher A.L."/>
            <person name="Delehaunty K."/>
            <person name="Do C.B."/>
            <person name="Ebling H."/>
            <person name="Edwards K."/>
            <person name="Eickbush T."/>
            <person name="Evans J.D."/>
            <person name="Filipski A."/>
            <person name="Findeiss S."/>
            <person name="Freyhult E."/>
            <person name="Fulton L."/>
            <person name="Fulton R."/>
            <person name="Garcia A.C."/>
            <person name="Gardiner A."/>
            <person name="Garfield D.A."/>
            <person name="Garvin B.E."/>
            <person name="Gibson G."/>
            <person name="Gilbert D."/>
            <person name="Gnerre S."/>
            <person name="Godfrey J."/>
            <person name="Good R."/>
            <person name="Gotea V."/>
            <person name="Gravely B."/>
            <person name="Greenberg A.J."/>
            <person name="Griffiths-Jones S."/>
            <person name="Gross S."/>
            <person name="Guigo R."/>
            <person name="Gustafson E.A."/>
            <person name="Haerty W."/>
            <person name="Hahn M.W."/>
            <person name="Halligan D.L."/>
            <person name="Halpern A.L."/>
            <person name="Halter G.M."/>
            <person name="Han M.V."/>
            <person name="Heger A."/>
            <person name="Hillier L."/>
            <person name="Hinrichs A.S."/>
            <person name="Holmes I."/>
            <person name="Hoskins R.A."/>
            <person name="Hubisz M.J."/>
            <person name="Hultmark D."/>
            <person name="Huntley M.A."/>
            <person name="Jaffe D.B."/>
            <person name="Jagadeeshan S."/>
            <person name="Jeck W.R."/>
            <person name="Johnson J."/>
            <person name="Jones C.D."/>
            <person name="Jordan W.C."/>
            <person name="Karpen G.H."/>
            <person name="Kataoka E."/>
            <person name="Keightley P.D."/>
            <person name="Kheradpour P."/>
            <person name="Kirkness E.F."/>
            <person name="Koerich L.B."/>
            <person name="Kristiansen K."/>
            <person name="Kudrna D."/>
            <person name="Kulathinal R.J."/>
            <person name="Kumar S."/>
            <person name="Kwok R."/>
            <person name="Lander E."/>
            <person name="Langley C.H."/>
            <person name="Lapoint R."/>
            <person name="Lazzaro B.P."/>
            <person name="Lee S.J."/>
            <person name="Levesque L."/>
            <person name="Li R."/>
            <person name="Lin C.F."/>
            <person name="Lin M.F."/>
            <person name="Lindblad-Toh K."/>
            <person name="Llopart A."/>
            <person name="Long M."/>
            <person name="Low L."/>
            <person name="Lozovsky E."/>
            <person name="Lu J."/>
            <person name="Luo M."/>
            <person name="Machado C.A."/>
            <person name="Makalowski W."/>
            <person name="Marzo M."/>
            <person name="Matsuda M."/>
            <person name="Matzkin L."/>
            <person name="McAllister B."/>
            <person name="McBride C.S."/>
            <person name="McKernan B."/>
            <person name="McKernan K."/>
            <person name="Mendez-Lago M."/>
            <person name="Minx P."/>
            <person name="Mollenhauer M.U."/>
            <person name="Montooth K."/>
            <person name="Mount S.M."/>
            <person name="Mu X."/>
            <person name="Myers E."/>
            <person name="Negre B."/>
            <person name="Newfeld S."/>
            <person name="Nielsen R."/>
            <person name="Noor M.A."/>
            <person name="O'Grady P."/>
            <person name="Pachter L."/>
            <person name="Papaceit M."/>
            <person name="Parisi M.J."/>
            <person name="Parisi M."/>
            <person name="Parts L."/>
            <person name="Pedersen J.S."/>
            <person name="Pesole G."/>
            <person name="Phillippy A.M."/>
            <person name="Ponting C.P."/>
            <person name="Pop M."/>
            <person name="Porcelli D."/>
            <person name="Powell J.R."/>
            <person name="Prohaska S."/>
            <person name="Pruitt K."/>
            <person name="Puig M."/>
            <person name="Quesneville H."/>
            <person name="Ram K.R."/>
            <person name="Rand D."/>
            <person name="Rasmussen M.D."/>
            <person name="Reed L.K."/>
            <person name="Reenan R."/>
            <person name="Reily A."/>
            <person name="Remington K.A."/>
            <person name="Rieger T.T."/>
            <person name="Ritchie M.G."/>
            <person name="Robin C."/>
            <person name="Rogers Y.H."/>
            <person name="Rohde C."/>
            <person name="Rozas J."/>
            <person name="Rubenfield M.J."/>
            <person name="Ruiz A."/>
            <person name="Russo S."/>
            <person name="Salzberg S.L."/>
            <person name="Sanchez-Gracia A."/>
            <person name="Saranga D.J."/>
            <person name="Sato H."/>
            <person name="Schaeffer S.W."/>
            <person name="Schatz M.C."/>
            <person name="Schlenke T."/>
            <person name="Schwartz R."/>
            <person name="Segarra C."/>
            <person name="Singh R.S."/>
            <person name="Sirot L."/>
            <person name="Sirota M."/>
            <person name="Sisneros N.B."/>
            <person name="Smith C.D."/>
            <person name="Smith T.F."/>
            <person name="Spieth J."/>
            <person name="Stage D.E."/>
            <person name="Stark A."/>
            <person name="Stephan W."/>
            <person name="Strausberg R.L."/>
            <person name="Strempel S."/>
            <person name="Sturgill D."/>
            <person name="Sutton G."/>
            <person name="Sutton G.G."/>
            <person name="Tao W."/>
            <person name="Teichmann S."/>
            <person name="Tobari Y.N."/>
            <person name="Tomimura Y."/>
            <person name="Tsolas J.M."/>
            <person name="Valente V.L."/>
            <person name="Venter E."/>
            <person name="Venter J.C."/>
            <person name="Vicario S."/>
            <person name="Vieira F.G."/>
            <person name="Vilella A.J."/>
            <person name="Villasante A."/>
            <person name="Walenz B."/>
            <person name="Wang J."/>
            <person name="Wasserman M."/>
            <person name="Watts T."/>
            <person name="Wilson D."/>
            <person name="Wilson R.K."/>
            <person name="Wing R.A."/>
            <person name="Wolfner M.F."/>
            <person name="Wong A."/>
            <person name="Wong G.K."/>
            <person name="Wu C.I."/>
            <person name="Wu G."/>
            <person name="Yamamoto D."/>
            <person name="Yang H.P."/>
            <person name="Yang S.P."/>
            <person name="Yorke J.A."/>
            <person name="Yoshida K."/>
            <person name="Zdobnov E."/>
            <person name="Zhang P."/>
            <person name="Zhang Y."/>
            <person name="Zimin A.V."/>
            <person name="Baldwin J."/>
            <person name="Abdouelleil A."/>
            <person name="Abdulkadir J."/>
            <person name="Abebe A."/>
            <person name="Abera B."/>
            <person name="Abreu J."/>
            <person name="Acer S.C."/>
            <person name="Aftuck L."/>
            <person name="Alexander A."/>
            <person name="An P."/>
            <person name="Anderson E."/>
            <person name="Anderson S."/>
            <person name="Arachi H."/>
            <person name="Azer M."/>
            <person name="Bachantsang P."/>
            <person name="Barry A."/>
            <person name="Bayul T."/>
            <person name="Berlin A."/>
            <person name="Bessette D."/>
            <person name="Bloom T."/>
            <person name="Blye J."/>
            <person name="Boguslavskiy L."/>
            <person name="Bonnet C."/>
            <person name="Boukhgalter B."/>
            <person name="Bourzgui I."/>
            <person name="Brown A."/>
            <person name="Cahill P."/>
            <person name="Channer S."/>
            <person name="Cheshatsang Y."/>
            <person name="Chuda L."/>
            <person name="Citroen M."/>
            <person name="Collymore A."/>
            <person name="Cooke P."/>
            <person name="Costello M."/>
            <person name="D'Aco K."/>
            <person name="Daza R."/>
            <person name="De Haan G."/>
            <person name="DeGray S."/>
            <person name="DeMaso C."/>
            <person name="Dhargay N."/>
            <person name="Dooley K."/>
            <person name="Dooley E."/>
            <person name="Doricent M."/>
            <person name="Dorje P."/>
            <person name="Dorjee K."/>
            <person name="Dupes A."/>
            <person name="Elong R."/>
            <person name="Falk J."/>
            <person name="Farina A."/>
            <person name="Faro S."/>
            <person name="Ferguson D."/>
            <person name="Fisher S."/>
            <person name="Foley C.D."/>
            <person name="Franke A."/>
            <person name="Friedrich D."/>
            <person name="Gadbois L."/>
            <person name="Gearin G."/>
            <person name="Gearin C.R."/>
            <person name="Giannoukos G."/>
            <person name="Goode T."/>
            <person name="Graham J."/>
            <person name="Grandbois E."/>
            <person name="Grewal S."/>
            <person name="Gyaltsen K."/>
            <person name="Hafez N."/>
            <person name="Hagos B."/>
            <person name="Hall J."/>
            <person name="Henson C."/>
            <person name="Hollinger A."/>
            <person name="Honan T."/>
            <person name="Huard M.D."/>
            <person name="Hughes L."/>
            <person name="Hurhula B."/>
            <person name="Husby M.E."/>
            <person name="Kamat A."/>
            <person name="Kanga B."/>
            <person name="Kashin S."/>
            <person name="Khazanovich D."/>
            <person name="Kisner P."/>
            <person name="Lance K."/>
            <person name="Lara M."/>
            <person name="Lee W."/>
            <person name="Lennon N."/>
            <person name="Letendre F."/>
            <person name="LeVine R."/>
            <person name="Lipovsky A."/>
            <person name="Liu X."/>
            <person name="Liu J."/>
            <person name="Liu S."/>
            <person name="Lokyitsang T."/>
            <person name="Lokyitsang Y."/>
            <person name="Lubonja R."/>
            <person name="Lui A."/>
            <person name="MacDonald P."/>
            <person name="Magnisalis V."/>
            <person name="Maru K."/>
            <person name="Matthews C."/>
            <person name="McCusker W."/>
            <person name="McDonough S."/>
            <person name="Mehta T."/>
            <person name="Meldrim J."/>
            <person name="Meneus L."/>
            <person name="Mihai O."/>
            <person name="Mihalev A."/>
            <person name="Mihova T."/>
            <person name="Mittelman R."/>
            <person name="Mlenga V."/>
            <person name="Montmayeur A."/>
            <person name="Mulrain L."/>
            <person name="Navidi A."/>
            <person name="Naylor J."/>
            <person name="Negash T."/>
            <person name="Nguyen T."/>
            <person name="Nguyen N."/>
            <person name="Nicol R."/>
            <person name="Norbu C."/>
            <person name="Norbu N."/>
            <person name="Novod N."/>
            <person name="O'Neill B."/>
            <person name="Osman S."/>
            <person name="Markiewicz E."/>
            <person name="Oyono O.L."/>
            <person name="Patti C."/>
            <person name="Phunkhang P."/>
            <person name="Pierre F."/>
            <person name="Priest M."/>
            <person name="Raghuraman S."/>
            <person name="Rege F."/>
            <person name="Reyes R."/>
            <person name="Rise C."/>
            <person name="Rogov P."/>
            <person name="Ross K."/>
            <person name="Ryan E."/>
            <person name="Settipalli S."/>
            <person name="Shea T."/>
            <person name="Sherpa N."/>
            <person name="Shi L."/>
            <person name="Shih D."/>
            <person name="Sparrow T."/>
            <person name="Spaulding J."/>
            <person name="Stalker J."/>
            <person name="Stange-Thomann N."/>
            <person name="Stavropoulos S."/>
            <person name="Stone C."/>
            <person name="Strader C."/>
            <person name="Tesfaye S."/>
            <person name="Thomson T."/>
            <person name="Thoulutsang Y."/>
            <person name="Thoulutsang D."/>
            <person name="Topham K."/>
            <person name="Topping I."/>
            <person name="Tsamla T."/>
            <person name="Vassiliev H."/>
            <person name="Vo A."/>
            <person name="Wangchuk T."/>
            <person name="Wangdi T."/>
            <person name="Weiand M."/>
            <person name="Wilkinson J."/>
            <person name="Wilson A."/>
            <person name="Yadav S."/>
            <person name="Young G."/>
            <person name="Yu Q."/>
            <person name="Zembek L."/>
            <person name="Zhong D."/>
            <person name="Zimmer A."/>
            <person name="Zwirko Z."/>
            <person name="Jaffe D.B."/>
            <person name="Alvarez P."/>
            <person name="Brockman W."/>
            <person name="Butler J."/>
            <person name="Chin C."/>
            <person name="Gnerre S."/>
            <person name="Grabherr M."/>
            <person name="Kleber M."/>
            <person name="Mauceli E."/>
            <person name="MacCallum I."/>
        </authorList>
    </citation>
    <scope>NUCLEOTIDE SEQUENCE [LARGE SCALE GENOMIC DNA]</scope>
    <source>
        <strain evidence="2">Rob3c / Tucson 14021-0248.25</strain>
    </source>
</reference>
<gene>
    <name evidence="1" type="primary">Dsec\GM10715</name>
    <name evidence="1" type="ORF">Dsec_GM10715</name>
</gene>
<organism evidence="2">
    <name type="scientific">Drosophila sechellia</name>
    <name type="common">Fruit fly</name>
    <dbReference type="NCBI Taxonomy" id="7238"/>
    <lineage>
        <taxon>Eukaryota</taxon>
        <taxon>Metazoa</taxon>
        <taxon>Ecdysozoa</taxon>
        <taxon>Arthropoda</taxon>
        <taxon>Hexapoda</taxon>
        <taxon>Insecta</taxon>
        <taxon>Pterygota</taxon>
        <taxon>Neoptera</taxon>
        <taxon>Endopterygota</taxon>
        <taxon>Diptera</taxon>
        <taxon>Brachycera</taxon>
        <taxon>Muscomorpha</taxon>
        <taxon>Ephydroidea</taxon>
        <taxon>Drosophilidae</taxon>
        <taxon>Drosophila</taxon>
        <taxon>Sophophora</taxon>
    </lineage>
</organism>
<dbReference type="EMBL" id="CH480821">
    <property type="protein sequence ID" value="EDW54808.1"/>
    <property type="molecule type" value="Genomic_DNA"/>
</dbReference>
<evidence type="ECO:0000313" key="2">
    <source>
        <dbReference type="Proteomes" id="UP000001292"/>
    </source>
</evidence>
<sequence>MAWHGLPLPRRSRRWQETDLQRLRRSQRIESGSDSGATLVLAEQLVRAAWQLLCLFRWRTLWGDRDALSPRAQNPAFDAHCS</sequence>
<protein>
    <submittedName>
        <fullName evidence="1">GM10715</fullName>
    </submittedName>
</protein>
<accession>B4I3L5</accession>
<dbReference type="HOGENOM" id="CLU_2560736_0_0_1"/>
<name>B4I3L5_DROSE</name>
<evidence type="ECO:0000313" key="1">
    <source>
        <dbReference type="EMBL" id="EDW54808.1"/>
    </source>
</evidence>
<dbReference type="AlphaFoldDB" id="B4I3L5"/>
<proteinExistence type="predicted"/>
<dbReference type="Proteomes" id="UP000001292">
    <property type="component" value="Unassembled WGS sequence"/>
</dbReference>